<organism evidence="3">
    <name type="scientific">Naegleria gruberi</name>
    <name type="common">Amoeba</name>
    <dbReference type="NCBI Taxonomy" id="5762"/>
    <lineage>
        <taxon>Eukaryota</taxon>
        <taxon>Discoba</taxon>
        <taxon>Heterolobosea</taxon>
        <taxon>Tetramitia</taxon>
        <taxon>Eutetramitia</taxon>
        <taxon>Vahlkampfiidae</taxon>
        <taxon>Naegleria</taxon>
    </lineage>
</organism>
<dbReference type="KEGG" id="ngr:NAEGRDRAFT_52276"/>
<protein>
    <submittedName>
        <fullName evidence="2">Predicted protein</fullName>
    </submittedName>
</protein>
<keyword evidence="3" id="KW-1185">Reference proteome</keyword>
<feature type="compositionally biased region" description="Low complexity" evidence="1">
    <location>
        <begin position="218"/>
        <end position="245"/>
    </location>
</feature>
<dbReference type="AlphaFoldDB" id="D2VU67"/>
<feature type="region of interest" description="Disordered" evidence="1">
    <location>
        <begin position="259"/>
        <end position="329"/>
    </location>
</feature>
<evidence type="ECO:0000313" key="2">
    <source>
        <dbReference type="EMBL" id="EFC39579.1"/>
    </source>
</evidence>
<dbReference type="VEuPathDB" id="AmoebaDB:NAEGRDRAFT_52276"/>
<dbReference type="RefSeq" id="XP_002672323.1">
    <property type="nucleotide sequence ID" value="XM_002672277.1"/>
</dbReference>
<dbReference type="Proteomes" id="UP000006671">
    <property type="component" value="Unassembled WGS sequence"/>
</dbReference>
<feature type="compositionally biased region" description="Polar residues" evidence="1">
    <location>
        <begin position="167"/>
        <end position="201"/>
    </location>
</feature>
<proteinExistence type="predicted"/>
<reference evidence="2 3" key="1">
    <citation type="journal article" date="2010" name="Cell">
        <title>The genome of Naegleria gruberi illuminates early eukaryotic versatility.</title>
        <authorList>
            <person name="Fritz-Laylin L.K."/>
            <person name="Prochnik S.E."/>
            <person name="Ginger M.L."/>
            <person name="Dacks J.B."/>
            <person name="Carpenter M.L."/>
            <person name="Field M.C."/>
            <person name="Kuo A."/>
            <person name="Paredez A."/>
            <person name="Chapman J."/>
            <person name="Pham J."/>
            <person name="Shu S."/>
            <person name="Neupane R."/>
            <person name="Cipriano M."/>
            <person name="Mancuso J."/>
            <person name="Tu H."/>
            <person name="Salamov A."/>
            <person name="Lindquist E."/>
            <person name="Shapiro H."/>
            <person name="Lucas S."/>
            <person name="Grigoriev I.V."/>
            <person name="Cande W.Z."/>
            <person name="Fulton C."/>
            <person name="Rokhsar D.S."/>
            <person name="Dawson S.C."/>
        </authorList>
    </citation>
    <scope>NUCLEOTIDE SEQUENCE [LARGE SCALE GENOMIC DNA]</scope>
    <source>
        <strain evidence="2 3">NEG-M</strain>
    </source>
</reference>
<feature type="compositionally biased region" description="Basic and acidic residues" evidence="1">
    <location>
        <begin position="314"/>
        <end position="323"/>
    </location>
</feature>
<sequence>MATLDEDSRWKGHHLYGDDYFDPKNDPPLLVIHVTEPLKEEFDYDIVEERRLSFEIILREMADHHQIVIAPLFRRFVEVPLNVNVFPSDFNINSYTARRKSTVTPRDQPKHQSISKKAPPPPPPSSQSSVNQLDSEQQVTVIIPPPPQQQTVKTASPQPPVEAVSPVSPQQPQTSIPVRTQQEQPSPVSPVKRNSQSQLEQQPVPEVVDPNTPVIILSPTTAQQSQQQFSQQQQQAQPTVPHQQQPVDVSTFIEEMRMQHQNRQSLKSNPTSPVVQVSEPVKELDEDVIEVRQVPLPPKRKSQERTSSPQYENSKTDARRFTEEESTDYSTNFRPMVEEDEAVDQTEGDNNFNMAMLNLGAQPIRVQARMSTGALHTPYHQIKRDSITSKLADIDPEQQVQEILRQIKGESNVE</sequence>
<evidence type="ECO:0000313" key="3">
    <source>
        <dbReference type="Proteomes" id="UP000006671"/>
    </source>
</evidence>
<dbReference type="EMBL" id="GG738898">
    <property type="protein sequence ID" value="EFC39579.1"/>
    <property type="molecule type" value="Genomic_DNA"/>
</dbReference>
<gene>
    <name evidence="2" type="ORF">NAEGRDRAFT_52276</name>
</gene>
<name>D2VU67_NAEGR</name>
<feature type="compositionally biased region" description="Polar residues" evidence="1">
    <location>
        <begin position="259"/>
        <end position="275"/>
    </location>
</feature>
<evidence type="ECO:0000256" key="1">
    <source>
        <dbReference type="SAM" id="MobiDB-lite"/>
    </source>
</evidence>
<accession>D2VU67</accession>
<dbReference type="OrthoDB" id="271164at2759"/>
<dbReference type="InParanoid" id="D2VU67"/>
<feature type="region of interest" description="Disordered" evidence="1">
    <location>
        <begin position="97"/>
        <end position="245"/>
    </location>
</feature>
<dbReference type="GeneID" id="8855746"/>